<dbReference type="InterPro" id="IPR036128">
    <property type="entry name" value="Plus3-like_sf"/>
</dbReference>
<dbReference type="OrthoDB" id="6415790at2759"/>
<dbReference type="GO" id="GO:0003677">
    <property type="term" value="F:DNA binding"/>
    <property type="evidence" value="ECO:0007669"/>
    <property type="project" value="InterPro"/>
</dbReference>
<evidence type="ECO:0000313" key="2">
    <source>
        <dbReference type="EMBL" id="KAB2023142.1"/>
    </source>
</evidence>
<dbReference type="Gene3D" id="3.90.70.200">
    <property type="entry name" value="Plus-3 domain"/>
    <property type="match status" value="1"/>
</dbReference>
<dbReference type="EMBL" id="CM018221">
    <property type="protein sequence ID" value="KAB2023142.1"/>
    <property type="molecule type" value="Genomic_DNA"/>
</dbReference>
<accession>A0A5J5QVL3</accession>
<dbReference type="PANTHER" id="PTHR46695">
    <property type="entry name" value="ZINC FINGER CCCH DOMAIN-CONTAINING PROTEIN 44-RELATED"/>
    <property type="match status" value="1"/>
</dbReference>
<name>A0A5J5QVL3_GOSBA</name>
<sequence>MPPAPQVLKTKSFTSKFRFPSLQTADDPSPQAPLPMLKSTITGAASTSLSAHKKTKGRGFCEGDADLHSRLASRDFESLGTDDGPGPQRCTSKAEPYKIGERTTDIMLEILNLDKKEVVSINGISNQEFTEMGVREYDQRENIRYGDSQPSSGFLGTQHFAQPNMTRTSKPTRFTLNEQETSQQLIGIEQSKFRIK</sequence>
<gene>
    <name evidence="2" type="ORF">ES319_D07G260900v1</name>
</gene>
<protein>
    <submittedName>
        <fullName evidence="2">Uncharacterized protein</fullName>
    </submittedName>
</protein>
<dbReference type="Proteomes" id="UP000327439">
    <property type="component" value="Chromosome D07"/>
</dbReference>
<evidence type="ECO:0000313" key="3">
    <source>
        <dbReference type="Proteomes" id="UP000327439"/>
    </source>
</evidence>
<evidence type="ECO:0000256" key="1">
    <source>
        <dbReference type="SAM" id="MobiDB-lite"/>
    </source>
</evidence>
<dbReference type="SUPFAM" id="SSF159042">
    <property type="entry name" value="Plus3-like"/>
    <property type="match status" value="1"/>
</dbReference>
<keyword evidence="3" id="KW-1185">Reference proteome</keyword>
<reference evidence="3" key="1">
    <citation type="journal article" date="2020" name="Nat. Genet.">
        <title>Genomic diversifications of five Gossypium allopolyploid species and their impact on cotton improvement.</title>
        <authorList>
            <person name="Chen Z.J."/>
            <person name="Sreedasyam A."/>
            <person name="Ando A."/>
            <person name="Song Q."/>
            <person name="De Santiago L.M."/>
            <person name="Hulse-Kemp A.M."/>
            <person name="Ding M."/>
            <person name="Ye W."/>
            <person name="Kirkbride R.C."/>
            <person name="Jenkins J."/>
            <person name="Plott C."/>
            <person name="Lovell J."/>
            <person name="Lin Y.M."/>
            <person name="Vaughn R."/>
            <person name="Liu B."/>
            <person name="Simpson S."/>
            <person name="Scheffler B.E."/>
            <person name="Wen L."/>
            <person name="Saski C.A."/>
            <person name="Grover C.E."/>
            <person name="Hu G."/>
            <person name="Conover J.L."/>
            <person name="Carlson J.W."/>
            <person name="Shu S."/>
            <person name="Boston L.B."/>
            <person name="Williams M."/>
            <person name="Peterson D.G."/>
            <person name="McGee K."/>
            <person name="Jones D.C."/>
            <person name="Wendel J.F."/>
            <person name="Stelly D.M."/>
            <person name="Grimwood J."/>
            <person name="Schmutz J."/>
        </authorList>
    </citation>
    <scope>NUCLEOTIDE SEQUENCE [LARGE SCALE GENOMIC DNA]</scope>
    <source>
        <strain evidence="3">cv. 3-79</strain>
    </source>
</reference>
<dbReference type="PANTHER" id="PTHR46695:SF4">
    <property type="entry name" value="ZINC FINGER CCCH DOMAIN-CONTAINING PROTEIN 44"/>
    <property type="match status" value="1"/>
</dbReference>
<proteinExistence type="predicted"/>
<feature type="region of interest" description="Disordered" evidence="1">
    <location>
        <begin position="76"/>
        <end position="96"/>
    </location>
</feature>
<organism evidence="2 3">
    <name type="scientific">Gossypium barbadense</name>
    <name type="common">Sea Island cotton</name>
    <name type="synonym">Hibiscus barbadensis</name>
    <dbReference type="NCBI Taxonomy" id="3634"/>
    <lineage>
        <taxon>Eukaryota</taxon>
        <taxon>Viridiplantae</taxon>
        <taxon>Streptophyta</taxon>
        <taxon>Embryophyta</taxon>
        <taxon>Tracheophyta</taxon>
        <taxon>Spermatophyta</taxon>
        <taxon>Magnoliopsida</taxon>
        <taxon>eudicotyledons</taxon>
        <taxon>Gunneridae</taxon>
        <taxon>Pentapetalae</taxon>
        <taxon>rosids</taxon>
        <taxon>malvids</taxon>
        <taxon>Malvales</taxon>
        <taxon>Malvaceae</taxon>
        <taxon>Malvoideae</taxon>
        <taxon>Gossypium</taxon>
    </lineage>
</organism>
<dbReference type="AlphaFoldDB" id="A0A5J5QVL3"/>